<keyword evidence="3" id="KW-1185">Reference proteome</keyword>
<feature type="region of interest" description="Disordered" evidence="1">
    <location>
        <begin position="257"/>
        <end position="290"/>
    </location>
</feature>
<feature type="compositionally biased region" description="Low complexity" evidence="1">
    <location>
        <begin position="257"/>
        <end position="267"/>
    </location>
</feature>
<dbReference type="PANTHER" id="PTHR38479">
    <property type="entry name" value="LMO0824 PROTEIN"/>
    <property type="match status" value="1"/>
</dbReference>
<dbReference type="EMBL" id="BJYY01000013">
    <property type="protein sequence ID" value="GEO34426.1"/>
    <property type="molecule type" value="Genomic_DNA"/>
</dbReference>
<proteinExistence type="predicted"/>
<feature type="compositionally biased region" description="Basic and acidic residues" evidence="1">
    <location>
        <begin position="270"/>
        <end position="282"/>
    </location>
</feature>
<dbReference type="Pfam" id="PF06224">
    <property type="entry name" value="AlkZ-like"/>
    <property type="match status" value="1"/>
</dbReference>
<dbReference type="RefSeq" id="WP_146903846.1">
    <property type="nucleotide sequence ID" value="NZ_BAAARM010000003.1"/>
</dbReference>
<evidence type="ECO:0000256" key="1">
    <source>
        <dbReference type="SAM" id="MobiDB-lite"/>
    </source>
</evidence>
<evidence type="ECO:0000313" key="2">
    <source>
        <dbReference type="EMBL" id="GEO34426.1"/>
    </source>
</evidence>
<organism evidence="2 3">
    <name type="scientific">Cellulomonas aerilata</name>
    <dbReference type="NCBI Taxonomy" id="515326"/>
    <lineage>
        <taxon>Bacteria</taxon>
        <taxon>Bacillati</taxon>
        <taxon>Actinomycetota</taxon>
        <taxon>Actinomycetes</taxon>
        <taxon>Micrococcales</taxon>
        <taxon>Cellulomonadaceae</taxon>
        <taxon>Cellulomonas</taxon>
    </lineage>
</organism>
<gene>
    <name evidence="2" type="ORF">CAE01nite_21510</name>
</gene>
<dbReference type="OrthoDB" id="9148135at2"/>
<comment type="caution">
    <text evidence="2">The sequence shown here is derived from an EMBL/GenBank/DDBJ whole genome shotgun (WGS) entry which is preliminary data.</text>
</comment>
<evidence type="ECO:0000313" key="3">
    <source>
        <dbReference type="Proteomes" id="UP000321181"/>
    </source>
</evidence>
<protein>
    <recommendedName>
        <fullName evidence="4">Winged helix DNA-binding domain-containing protein</fullName>
    </recommendedName>
</protein>
<sequence>MVPPARPDAPTLDRRSLGRALLARQHLLARHEGTVAEETAHLVGLQAQAPWAPYTGLWTRLAGFRHADLADRLLDRTVVRIAVMRGTIHLLVADDALVLPALCEPILRAGLRTNAWGPALRDVDLARLEAAARAVVEASPTATGPLGRRLAELWPDVDPTALAYAARGTLPLVQVPPRAVWGRSGATTWTTTGAWLGRDPVDLSDPDAHDAALDDLVLRYLRAFGPASVADVQLWSGLTRLAPVVERLRPRLVTFRAEPAPGSAPGSRGRGRELFDLPDAPRPDPGTPAPARLLPEYDNLLLSHADRTRVVDDDARRRLWRANGAVPGTLLVDGTVAGSWTVDRAARRATLTVEPFRRLTRAETADVRDEAEHLVRFVADEADTHAVVWHPDADLAPGATGRLRSPHDFGA</sequence>
<name>A0A512DD70_9CELL</name>
<reference evidence="2 3" key="1">
    <citation type="submission" date="2019-07" db="EMBL/GenBank/DDBJ databases">
        <title>Whole genome shotgun sequence of Cellulomonas aerilata NBRC 106308.</title>
        <authorList>
            <person name="Hosoyama A."/>
            <person name="Uohara A."/>
            <person name="Ohji S."/>
            <person name="Ichikawa N."/>
        </authorList>
    </citation>
    <scope>NUCLEOTIDE SEQUENCE [LARGE SCALE GENOMIC DNA]</scope>
    <source>
        <strain evidence="2 3">NBRC 106308</strain>
    </source>
</reference>
<accession>A0A512DD70</accession>
<dbReference type="InterPro" id="IPR009351">
    <property type="entry name" value="AlkZ-like"/>
</dbReference>
<evidence type="ECO:0008006" key="4">
    <source>
        <dbReference type="Google" id="ProtNLM"/>
    </source>
</evidence>
<dbReference type="AlphaFoldDB" id="A0A512DD70"/>
<dbReference type="Proteomes" id="UP000321181">
    <property type="component" value="Unassembled WGS sequence"/>
</dbReference>
<dbReference type="PANTHER" id="PTHR38479:SF2">
    <property type="entry name" value="WINGED HELIX DNA-BINDING DOMAIN-CONTAINING PROTEIN"/>
    <property type="match status" value="1"/>
</dbReference>